<dbReference type="GO" id="GO:0007346">
    <property type="term" value="P:regulation of mitotic cell cycle"/>
    <property type="evidence" value="ECO:0007669"/>
    <property type="project" value="InterPro"/>
</dbReference>
<dbReference type="PANTHER" id="PTHR35125:SF2">
    <property type="entry name" value="PROTEIN PATRONUS 2-LIKE"/>
    <property type="match status" value="1"/>
</dbReference>
<feature type="compositionally biased region" description="Polar residues" evidence="1">
    <location>
        <begin position="72"/>
        <end position="85"/>
    </location>
</feature>
<dbReference type="InterPro" id="IPR039326">
    <property type="entry name" value="Patronus"/>
</dbReference>
<evidence type="ECO:0000313" key="3">
    <source>
        <dbReference type="Proteomes" id="UP000447434"/>
    </source>
</evidence>
<reference evidence="3" key="1">
    <citation type="journal article" date="2020" name="Nat. Commun.">
        <title>Genome sequence of the cluster root forming white lupin.</title>
        <authorList>
            <person name="Hufnagel B."/>
            <person name="Marques A."/>
            <person name="Soriano A."/>
            <person name="Marques L."/>
            <person name="Divol F."/>
            <person name="Doumas P."/>
            <person name="Sallet E."/>
            <person name="Mancinotti D."/>
            <person name="Carrere S."/>
            <person name="Marande W."/>
            <person name="Arribat S."/>
            <person name="Keller J."/>
            <person name="Huneau C."/>
            <person name="Blein T."/>
            <person name="Aime D."/>
            <person name="Laguerre M."/>
            <person name="Taylor J."/>
            <person name="Schubert V."/>
            <person name="Nelson M."/>
            <person name="Geu-Flores F."/>
            <person name="Crespi M."/>
            <person name="Gallardo-Guerrero K."/>
            <person name="Delaux P.-M."/>
            <person name="Salse J."/>
            <person name="Berges H."/>
            <person name="Guyot R."/>
            <person name="Gouzy J."/>
            <person name="Peret B."/>
        </authorList>
    </citation>
    <scope>NUCLEOTIDE SEQUENCE [LARGE SCALE GENOMIC DNA]</scope>
    <source>
        <strain evidence="3">cv. Amiga</strain>
    </source>
</reference>
<sequence>MATRTGRLFQDQNLNAQVNGIGTVSGKAYFTGQSKGRAGGRKPLGDLSNAGKPINQAGGKKALDGSLKPGKSSASQASNKQLKSENLTVIMNDEAVNAKAKNLESNRSAANKHSEKSHTGSRKALFDISNSGKLRAPKIKNKNSIKMSSLTEEEPLHPNAIAEEGFLHDHKKCIKSQFETVMDARHFYKIVGLENDSDDDMLIDFELPAIKLKSESIDLELEEVVPEKLLEVQCLSSLHSSPAASPKLPTYYNTTLWEDYAVNFKLIESP</sequence>
<dbReference type="Proteomes" id="UP000447434">
    <property type="component" value="Chromosome 21"/>
</dbReference>
<feature type="region of interest" description="Disordered" evidence="1">
    <location>
        <begin position="30"/>
        <end position="85"/>
    </location>
</feature>
<name>A0A6A4NNA8_LUPAL</name>
<evidence type="ECO:0000256" key="1">
    <source>
        <dbReference type="SAM" id="MobiDB-lite"/>
    </source>
</evidence>
<protein>
    <submittedName>
        <fullName evidence="2">Uncharacterized protein</fullName>
    </submittedName>
</protein>
<dbReference type="AlphaFoldDB" id="A0A6A4NNA8"/>
<proteinExistence type="predicted"/>
<dbReference type="EMBL" id="WOCE01000021">
    <property type="protein sequence ID" value="KAE9589074.1"/>
    <property type="molecule type" value="Genomic_DNA"/>
</dbReference>
<keyword evidence="3" id="KW-1185">Reference proteome</keyword>
<dbReference type="OrthoDB" id="1902316at2759"/>
<gene>
    <name evidence="2" type="ORF">Lalb_Chr21g0305211</name>
</gene>
<dbReference type="PANTHER" id="PTHR35125">
    <property type="entry name" value="NEURON NAVIGATOR 1-LIKE-RELATED"/>
    <property type="match status" value="1"/>
</dbReference>
<accession>A0A6A4NNA8</accession>
<evidence type="ECO:0000313" key="2">
    <source>
        <dbReference type="EMBL" id="KAE9589074.1"/>
    </source>
</evidence>
<organism evidence="2 3">
    <name type="scientific">Lupinus albus</name>
    <name type="common">White lupine</name>
    <name type="synonym">Lupinus termis</name>
    <dbReference type="NCBI Taxonomy" id="3870"/>
    <lineage>
        <taxon>Eukaryota</taxon>
        <taxon>Viridiplantae</taxon>
        <taxon>Streptophyta</taxon>
        <taxon>Embryophyta</taxon>
        <taxon>Tracheophyta</taxon>
        <taxon>Spermatophyta</taxon>
        <taxon>Magnoliopsida</taxon>
        <taxon>eudicotyledons</taxon>
        <taxon>Gunneridae</taxon>
        <taxon>Pentapetalae</taxon>
        <taxon>rosids</taxon>
        <taxon>fabids</taxon>
        <taxon>Fabales</taxon>
        <taxon>Fabaceae</taxon>
        <taxon>Papilionoideae</taxon>
        <taxon>50 kb inversion clade</taxon>
        <taxon>genistoids sensu lato</taxon>
        <taxon>core genistoids</taxon>
        <taxon>Genisteae</taxon>
        <taxon>Lupinus</taxon>
    </lineage>
</organism>
<feature type="region of interest" description="Disordered" evidence="1">
    <location>
        <begin position="101"/>
        <end position="122"/>
    </location>
</feature>
<comment type="caution">
    <text evidence="2">The sequence shown here is derived from an EMBL/GenBank/DDBJ whole genome shotgun (WGS) entry which is preliminary data.</text>
</comment>